<dbReference type="InterPro" id="IPR001810">
    <property type="entry name" value="F-box_dom"/>
</dbReference>
<accession>A0A2R6PFD9</accession>
<dbReference type="PROSITE" id="PS50181">
    <property type="entry name" value="FBOX"/>
    <property type="match status" value="1"/>
</dbReference>
<keyword evidence="1" id="KW-0732">Signal</keyword>
<dbReference type="PANTHER" id="PTHR34145">
    <property type="entry name" value="OS02G0105600 PROTEIN"/>
    <property type="match status" value="1"/>
</dbReference>
<evidence type="ECO:0000313" key="3">
    <source>
        <dbReference type="EMBL" id="PSR90019.1"/>
    </source>
</evidence>
<protein>
    <submittedName>
        <fullName evidence="3">F-box/FBD/LRR-repeat protein</fullName>
    </submittedName>
</protein>
<feature type="signal peptide" evidence="1">
    <location>
        <begin position="1"/>
        <end position="20"/>
    </location>
</feature>
<dbReference type="Pfam" id="PF00646">
    <property type="entry name" value="F-box"/>
    <property type="match status" value="1"/>
</dbReference>
<dbReference type="Gene3D" id="1.20.1280.50">
    <property type="match status" value="1"/>
</dbReference>
<proteinExistence type="predicted"/>
<evidence type="ECO:0000256" key="1">
    <source>
        <dbReference type="SAM" id="SignalP"/>
    </source>
</evidence>
<dbReference type="InterPro" id="IPR055357">
    <property type="entry name" value="LRR_At1g61320_AtMIF1"/>
</dbReference>
<dbReference type="PANTHER" id="PTHR34145:SF28">
    <property type="entry name" value="F-BOX DOMAIN-CONTAINING PROTEIN"/>
    <property type="match status" value="1"/>
</dbReference>
<comment type="caution">
    <text evidence="3">The sequence shown here is derived from an EMBL/GenBank/DDBJ whole genome shotgun (WGS) entry which is preliminary data.</text>
</comment>
<dbReference type="AlphaFoldDB" id="A0A2R6PFD9"/>
<dbReference type="InterPro" id="IPR032675">
    <property type="entry name" value="LRR_dom_sf"/>
</dbReference>
<dbReference type="InterPro" id="IPR036047">
    <property type="entry name" value="F-box-like_dom_sf"/>
</dbReference>
<name>A0A2R6PFD9_ACTCC</name>
<evidence type="ECO:0000313" key="4">
    <source>
        <dbReference type="Proteomes" id="UP000241394"/>
    </source>
</evidence>
<dbReference type="OrthoDB" id="1932213at2759"/>
<dbReference type="Gene3D" id="3.80.10.10">
    <property type="entry name" value="Ribonuclease Inhibitor"/>
    <property type="match status" value="1"/>
</dbReference>
<feature type="chain" id="PRO_5015325523" evidence="1">
    <location>
        <begin position="21"/>
        <end position="456"/>
    </location>
</feature>
<dbReference type="InterPro" id="IPR053781">
    <property type="entry name" value="F-box_AtFBL13-like"/>
</dbReference>
<dbReference type="SUPFAM" id="SSF52058">
    <property type="entry name" value="L domain-like"/>
    <property type="match status" value="1"/>
</dbReference>
<reference evidence="3 4" key="1">
    <citation type="submission" date="2017-07" db="EMBL/GenBank/DDBJ databases">
        <title>An improved, manually edited Actinidia chinensis var. chinensis (kiwifruit) genome highlights the challenges associated with draft genomes and gene prediction in plants.</title>
        <authorList>
            <person name="Pilkington S."/>
            <person name="Crowhurst R."/>
            <person name="Hilario E."/>
            <person name="Nardozza S."/>
            <person name="Fraser L."/>
            <person name="Peng Y."/>
            <person name="Gunaseelan K."/>
            <person name="Simpson R."/>
            <person name="Tahir J."/>
            <person name="Deroles S."/>
            <person name="Templeton K."/>
            <person name="Luo Z."/>
            <person name="Davy M."/>
            <person name="Cheng C."/>
            <person name="Mcneilage M."/>
            <person name="Scaglione D."/>
            <person name="Liu Y."/>
            <person name="Zhang Q."/>
            <person name="Datson P."/>
            <person name="De Silva N."/>
            <person name="Gardiner S."/>
            <person name="Bassett H."/>
            <person name="Chagne D."/>
            <person name="Mccallum J."/>
            <person name="Dzierzon H."/>
            <person name="Deng C."/>
            <person name="Wang Y.-Y."/>
            <person name="Barron N."/>
            <person name="Manako K."/>
            <person name="Bowen J."/>
            <person name="Foster T."/>
            <person name="Erridge Z."/>
            <person name="Tiffin H."/>
            <person name="Waite C."/>
            <person name="Davies K."/>
            <person name="Grierson E."/>
            <person name="Laing W."/>
            <person name="Kirk R."/>
            <person name="Chen X."/>
            <person name="Wood M."/>
            <person name="Montefiori M."/>
            <person name="Brummell D."/>
            <person name="Schwinn K."/>
            <person name="Catanach A."/>
            <person name="Fullerton C."/>
            <person name="Li D."/>
            <person name="Meiyalaghan S."/>
            <person name="Nieuwenhuizen N."/>
            <person name="Read N."/>
            <person name="Prakash R."/>
            <person name="Hunter D."/>
            <person name="Zhang H."/>
            <person name="Mckenzie M."/>
            <person name="Knabel M."/>
            <person name="Harris A."/>
            <person name="Allan A."/>
            <person name="Chen A."/>
            <person name="Janssen B."/>
            <person name="Plunkett B."/>
            <person name="Dwamena C."/>
            <person name="Voogd C."/>
            <person name="Leif D."/>
            <person name="Lafferty D."/>
            <person name="Souleyre E."/>
            <person name="Varkonyi-Gasic E."/>
            <person name="Gambi F."/>
            <person name="Hanley J."/>
            <person name="Yao J.-L."/>
            <person name="Cheung J."/>
            <person name="David K."/>
            <person name="Warren B."/>
            <person name="Marsh K."/>
            <person name="Snowden K."/>
            <person name="Lin-Wang K."/>
            <person name="Brian L."/>
            <person name="Martinez-Sanchez M."/>
            <person name="Wang M."/>
            <person name="Ileperuma N."/>
            <person name="Macnee N."/>
            <person name="Campin R."/>
            <person name="Mcatee P."/>
            <person name="Drummond R."/>
            <person name="Espley R."/>
            <person name="Ireland H."/>
            <person name="Wu R."/>
            <person name="Atkinson R."/>
            <person name="Karunairetnam S."/>
            <person name="Bulley S."/>
            <person name="Chunkath S."/>
            <person name="Hanley Z."/>
            <person name="Storey R."/>
            <person name="Thrimawithana A."/>
            <person name="Thomson S."/>
            <person name="David C."/>
            <person name="Testolin R."/>
        </authorList>
    </citation>
    <scope>NUCLEOTIDE SEQUENCE [LARGE SCALE GENOMIC DNA]</scope>
    <source>
        <strain evidence="4">cv. Red5</strain>
        <tissue evidence="3">Young leaf</tissue>
    </source>
</reference>
<keyword evidence="4" id="KW-1185">Reference proteome</keyword>
<sequence length="456" mass="52444">MLAALVFFFRLLWSIWLSWRLELMFFCTWHVNPHPRKMGLQLLISRLFASFGHGGRNAECQRESAENFMKGNTDSLLDEDRISSLPDEILSIIITFLNMRDAVKTSMLSRRWKHLYALLSDVNFDMEMFGWNGNSEDSHKTEILERGCIKNKHTLAKAVNQFLKIYLGPKLHSFRVSFCFDSEYTSCADLWISLAVKAGIEKLDLTFVCKDYLYSNSMYENHNFVKYTLSWRHLSGAFNLKHLRLHSCRLLIDSSCEISGLTVLDLNYVPLQSNQLSEIFCSCLNLEWLKLRGCRLSDKLCVSGLARLKFLAVDNCPGLKEVRINAINLATFEFCDRAVKKLSFSCVPNLEKVFFCLHVVGALPYIYDTVASNLPRLKSLWISTSTFWVKEITASPYMVYIKQLELFINIDDGFDMVKIIAPLLRACPLLQRLNVVVYKDTIEGSMNSGLVEEVDE</sequence>
<dbReference type="Gramene" id="PSR90019">
    <property type="protein sequence ID" value="PSR90019"/>
    <property type="gene ID" value="CEY00_Acc30215"/>
</dbReference>
<dbReference type="Pfam" id="PF23622">
    <property type="entry name" value="LRR_At1g61320_AtMIF1"/>
    <property type="match status" value="1"/>
</dbReference>
<dbReference type="OMA" id="THEMICR"/>
<gene>
    <name evidence="3" type="ORF">CEY00_Acc30215</name>
</gene>
<dbReference type="Proteomes" id="UP000241394">
    <property type="component" value="Chromosome LG26"/>
</dbReference>
<dbReference type="EMBL" id="NKQK01000026">
    <property type="protein sequence ID" value="PSR90019.1"/>
    <property type="molecule type" value="Genomic_DNA"/>
</dbReference>
<dbReference type="CDD" id="cd22160">
    <property type="entry name" value="F-box_AtFBL13-like"/>
    <property type="match status" value="1"/>
</dbReference>
<dbReference type="STRING" id="1590841.A0A2R6PFD9"/>
<evidence type="ECO:0000259" key="2">
    <source>
        <dbReference type="PROSITE" id="PS50181"/>
    </source>
</evidence>
<dbReference type="SUPFAM" id="SSF81383">
    <property type="entry name" value="F-box domain"/>
    <property type="match status" value="1"/>
</dbReference>
<organism evidence="3 4">
    <name type="scientific">Actinidia chinensis var. chinensis</name>
    <name type="common">Chinese soft-hair kiwi</name>
    <dbReference type="NCBI Taxonomy" id="1590841"/>
    <lineage>
        <taxon>Eukaryota</taxon>
        <taxon>Viridiplantae</taxon>
        <taxon>Streptophyta</taxon>
        <taxon>Embryophyta</taxon>
        <taxon>Tracheophyta</taxon>
        <taxon>Spermatophyta</taxon>
        <taxon>Magnoliopsida</taxon>
        <taxon>eudicotyledons</taxon>
        <taxon>Gunneridae</taxon>
        <taxon>Pentapetalae</taxon>
        <taxon>asterids</taxon>
        <taxon>Ericales</taxon>
        <taxon>Actinidiaceae</taxon>
        <taxon>Actinidia</taxon>
    </lineage>
</organism>
<dbReference type="InParanoid" id="A0A2R6PFD9"/>
<feature type="domain" description="F-box" evidence="2">
    <location>
        <begin position="79"/>
        <end position="127"/>
    </location>
</feature>
<reference evidence="4" key="2">
    <citation type="journal article" date="2018" name="BMC Genomics">
        <title>A manually annotated Actinidia chinensis var. chinensis (kiwifruit) genome highlights the challenges associated with draft genomes and gene prediction in plants.</title>
        <authorList>
            <person name="Pilkington S.M."/>
            <person name="Crowhurst R."/>
            <person name="Hilario E."/>
            <person name="Nardozza S."/>
            <person name="Fraser L."/>
            <person name="Peng Y."/>
            <person name="Gunaseelan K."/>
            <person name="Simpson R."/>
            <person name="Tahir J."/>
            <person name="Deroles S.C."/>
            <person name="Templeton K."/>
            <person name="Luo Z."/>
            <person name="Davy M."/>
            <person name="Cheng C."/>
            <person name="McNeilage M."/>
            <person name="Scaglione D."/>
            <person name="Liu Y."/>
            <person name="Zhang Q."/>
            <person name="Datson P."/>
            <person name="De Silva N."/>
            <person name="Gardiner S.E."/>
            <person name="Bassett H."/>
            <person name="Chagne D."/>
            <person name="McCallum J."/>
            <person name="Dzierzon H."/>
            <person name="Deng C."/>
            <person name="Wang Y.Y."/>
            <person name="Barron L."/>
            <person name="Manako K."/>
            <person name="Bowen J."/>
            <person name="Foster T.M."/>
            <person name="Erridge Z.A."/>
            <person name="Tiffin H."/>
            <person name="Waite C.N."/>
            <person name="Davies K.M."/>
            <person name="Grierson E.P."/>
            <person name="Laing W.A."/>
            <person name="Kirk R."/>
            <person name="Chen X."/>
            <person name="Wood M."/>
            <person name="Montefiori M."/>
            <person name="Brummell D.A."/>
            <person name="Schwinn K.E."/>
            <person name="Catanach A."/>
            <person name="Fullerton C."/>
            <person name="Li D."/>
            <person name="Meiyalaghan S."/>
            <person name="Nieuwenhuizen N."/>
            <person name="Read N."/>
            <person name="Prakash R."/>
            <person name="Hunter D."/>
            <person name="Zhang H."/>
            <person name="McKenzie M."/>
            <person name="Knabel M."/>
            <person name="Harris A."/>
            <person name="Allan A.C."/>
            <person name="Gleave A."/>
            <person name="Chen A."/>
            <person name="Janssen B.J."/>
            <person name="Plunkett B."/>
            <person name="Ampomah-Dwamena C."/>
            <person name="Voogd C."/>
            <person name="Leif D."/>
            <person name="Lafferty D."/>
            <person name="Souleyre E.J.F."/>
            <person name="Varkonyi-Gasic E."/>
            <person name="Gambi F."/>
            <person name="Hanley J."/>
            <person name="Yao J.L."/>
            <person name="Cheung J."/>
            <person name="David K.M."/>
            <person name="Warren B."/>
            <person name="Marsh K."/>
            <person name="Snowden K.C."/>
            <person name="Lin-Wang K."/>
            <person name="Brian L."/>
            <person name="Martinez-Sanchez M."/>
            <person name="Wang M."/>
            <person name="Ileperuma N."/>
            <person name="Macnee N."/>
            <person name="Campin R."/>
            <person name="McAtee P."/>
            <person name="Drummond R.S.M."/>
            <person name="Espley R.V."/>
            <person name="Ireland H.S."/>
            <person name="Wu R."/>
            <person name="Atkinson R.G."/>
            <person name="Karunairetnam S."/>
            <person name="Bulley S."/>
            <person name="Chunkath S."/>
            <person name="Hanley Z."/>
            <person name="Storey R."/>
            <person name="Thrimawithana A.H."/>
            <person name="Thomson S."/>
            <person name="David C."/>
            <person name="Testolin R."/>
            <person name="Huang H."/>
            <person name="Hellens R.P."/>
            <person name="Schaffer R.J."/>
        </authorList>
    </citation>
    <scope>NUCLEOTIDE SEQUENCE [LARGE SCALE GENOMIC DNA]</scope>
    <source>
        <strain evidence="4">cv. Red5</strain>
    </source>
</reference>
<dbReference type="InterPro" id="IPR053772">
    <property type="entry name" value="At1g61320/At1g61330-like"/>
</dbReference>